<feature type="compositionally biased region" description="Basic and acidic residues" evidence="1">
    <location>
        <begin position="30"/>
        <end position="44"/>
    </location>
</feature>
<accession>A0ABN3T8U2</accession>
<comment type="caution">
    <text evidence="2">The sequence shown here is derived from an EMBL/GenBank/DDBJ whole genome shotgun (WGS) entry which is preliminary data.</text>
</comment>
<dbReference type="EMBL" id="BAAASK010000019">
    <property type="protein sequence ID" value="GAA2694272.1"/>
    <property type="molecule type" value="Genomic_DNA"/>
</dbReference>
<feature type="compositionally biased region" description="Basic and acidic residues" evidence="1">
    <location>
        <begin position="1"/>
        <end position="20"/>
    </location>
</feature>
<dbReference type="Proteomes" id="UP001499989">
    <property type="component" value="Unassembled WGS sequence"/>
</dbReference>
<feature type="compositionally biased region" description="Gly residues" evidence="1">
    <location>
        <begin position="61"/>
        <end position="77"/>
    </location>
</feature>
<evidence type="ECO:0000313" key="2">
    <source>
        <dbReference type="EMBL" id="GAA2694272.1"/>
    </source>
</evidence>
<proteinExistence type="predicted"/>
<sequence length="77" mass="7790">MRHDEEGVGTRVLGDAREPQGLRPAVAGPGDDRHAPGRLFDGDGDRLPVLVLVQGEELAGAAGGEEGSGTGGEPFGT</sequence>
<organism evidence="2 3">
    <name type="scientific">Streptomyces violaceolatus</name>
    <dbReference type="NCBI Taxonomy" id="67378"/>
    <lineage>
        <taxon>Bacteria</taxon>
        <taxon>Bacillati</taxon>
        <taxon>Actinomycetota</taxon>
        <taxon>Actinomycetes</taxon>
        <taxon>Kitasatosporales</taxon>
        <taxon>Streptomycetaceae</taxon>
        <taxon>Streptomyces</taxon>
        <taxon>Streptomyces violaceoruber group</taxon>
    </lineage>
</organism>
<name>A0ABN3T8U2_9ACTN</name>
<feature type="region of interest" description="Disordered" evidence="1">
    <location>
        <begin position="1"/>
        <end position="44"/>
    </location>
</feature>
<evidence type="ECO:0000256" key="1">
    <source>
        <dbReference type="SAM" id="MobiDB-lite"/>
    </source>
</evidence>
<protein>
    <submittedName>
        <fullName evidence="2">Uncharacterized protein</fullName>
    </submittedName>
</protein>
<keyword evidence="3" id="KW-1185">Reference proteome</keyword>
<reference evidence="2 3" key="1">
    <citation type="journal article" date="2019" name="Int. J. Syst. Evol. Microbiol.">
        <title>The Global Catalogue of Microorganisms (GCM) 10K type strain sequencing project: providing services to taxonomists for standard genome sequencing and annotation.</title>
        <authorList>
            <consortium name="The Broad Institute Genomics Platform"/>
            <consortium name="The Broad Institute Genome Sequencing Center for Infectious Disease"/>
            <person name="Wu L."/>
            <person name="Ma J."/>
        </authorList>
    </citation>
    <scope>NUCLEOTIDE SEQUENCE [LARGE SCALE GENOMIC DNA]</scope>
    <source>
        <strain evidence="2 3">JCM 4531</strain>
    </source>
</reference>
<gene>
    <name evidence="2" type="ORF">GCM10010310_54590</name>
</gene>
<evidence type="ECO:0000313" key="3">
    <source>
        <dbReference type="Proteomes" id="UP001499989"/>
    </source>
</evidence>
<feature type="region of interest" description="Disordered" evidence="1">
    <location>
        <begin position="57"/>
        <end position="77"/>
    </location>
</feature>